<name>A0A7L1Q596_ORIOR</name>
<evidence type="ECO:0000259" key="8">
    <source>
        <dbReference type="PROSITE" id="PS50011"/>
    </source>
</evidence>
<evidence type="ECO:0000256" key="5">
    <source>
        <dbReference type="ARBA" id="ARBA00022840"/>
    </source>
</evidence>
<proteinExistence type="predicted"/>
<accession>A0A7L1Q596</accession>
<comment type="caution">
    <text evidence="9">The sequence shown here is derived from an EMBL/GenBank/DDBJ whole genome shotgun (WGS) entry which is preliminary data.</text>
</comment>
<dbReference type="InterPro" id="IPR011009">
    <property type="entry name" value="Kinase-like_dom_sf"/>
</dbReference>
<keyword evidence="5 6" id="KW-0067">ATP-binding</keyword>
<keyword evidence="1" id="KW-0723">Serine/threonine-protein kinase</keyword>
<dbReference type="PANTHER" id="PTHR24342">
    <property type="entry name" value="SERINE/THREONINE-PROTEIN KINASE 17"/>
    <property type="match status" value="1"/>
</dbReference>
<sequence>NVEDVYELLEELGSGHFGVVRLCRERSTGDSYAAKFVKTRRCWGSRLGLERAQVEREVAILRRLNHPNIMRLHDLFASRAEVVLVLELSPGCLRAPRHPSSTPPCPALFPQPENIMLQEKDAPKPWIKIIDFGLAQQLQDGITFKSLCGTPQYIAPEVINYEPLSPATDMWSIGVITYILLSGLSPFQGETDAETLSNVVAGTYEFEERCFSQTSEMAKDFIRRLLVKEPEHRMTAAECLVHPWIKPLSRKQALNRSRSSINMRNFRKFNARRKWKLSYNTVSACNRLCRTRLLCDLSKEDEELRGCESDQEEERSPHTALLRRRRSSCS</sequence>
<evidence type="ECO:0000256" key="1">
    <source>
        <dbReference type="ARBA" id="ARBA00022527"/>
    </source>
</evidence>
<feature type="binding site" evidence="6">
    <location>
        <position position="35"/>
    </location>
    <ligand>
        <name>ATP</name>
        <dbReference type="ChEBI" id="CHEBI:30616"/>
    </ligand>
</feature>
<feature type="non-terminal residue" evidence="9">
    <location>
        <position position="1"/>
    </location>
</feature>
<organism evidence="9 10">
    <name type="scientific">Oriolus oriolus</name>
    <name type="common">Eurasian golden oriole</name>
    <name type="synonym">Coracias oriolus</name>
    <dbReference type="NCBI Taxonomy" id="181099"/>
    <lineage>
        <taxon>Eukaryota</taxon>
        <taxon>Metazoa</taxon>
        <taxon>Chordata</taxon>
        <taxon>Craniata</taxon>
        <taxon>Vertebrata</taxon>
        <taxon>Euteleostomi</taxon>
        <taxon>Archelosauria</taxon>
        <taxon>Archosauria</taxon>
        <taxon>Dinosauria</taxon>
        <taxon>Saurischia</taxon>
        <taxon>Theropoda</taxon>
        <taxon>Coelurosauria</taxon>
        <taxon>Aves</taxon>
        <taxon>Neognathae</taxon>
        <taxon>Neoaves</taxon>
        <taxon>Telluraves</taxon>
        <taxon>Australaves</taxon>
        <taxon>Passeriformes</taxon>
        <taxon>Corvoidea</taxon>
        <taxon>Corvidae</taxon>
        <taxon>Oriolus</taxon>
    </lineage>
</organism>
<keyword evidence="10" id="KW-1185">Reference proteome</keyword>
<gene>
    <name evidence="9" type="primary">Dapk2</name>
    <name evidence="9" type="ORF">ORIORI_R05020</name>
</gene>
<dbReference type="GO" id="GO:0004674">
    <property type="term" value="F:protein serine/threonine kinase activity"/>
    <property type="evidence" value="ECO:0007669"/>
    <property type="project" value="UniProtKB-KW"/>
</dbReference>
<dbReference type="EMBL" id="VXBT01013470">
    <property type="protein sequence ID" value="NXO18667.1"/>
    <property type="molecule type" value="Genomic_DNA"/>
</dbReference>
<keyword evidence="3 6" id="KW-0547">Nucleotide-binding</keyword>
<dbReference type="PROSITE" id="PS00107">
    <property type="entry name" value="PROTEIN_KINASE_ATP"/>
    <property type="match status" value="1"/>
</dbReference>
<evidence type="ECO:0000313" key="9">
    <source>
        <dbReference type="EMBL" id="NXO18667.1"/>
    </source>
</evidence>
<dbReference type="InterPro" id="IPR017441">
    <property type="entry name" value="Protein_kinase_ATP_BS"/>
</dbReference>
<dbReference type="FunFam" id="3.30.200.20:FF:000110">
    <property type="entry name" value="Death-associated kinase 3, isoform CRA_a"/>
    <property type="match status" value="1"/>
</dbReference>
<dbReference type="InterPro" id="IPR000719">
    <property type="entry name" value="Prot_kinase_dom"/>
</dbReference>
<evidence type="ECO:0000256" key="2">
    <source>
        <dbReference type="ARBA" id="ARBA00022679"/>
    </source>
</evidence>
<dbReference type="Pfam" id="PF00069">
    <property type="entry name" value="Pkinase"/>
    <property type="match status" value="2"/>
</dbReference>
<dbReference type="GO" id="GO:0043065">
    <property type="term" value="P:positive regulation of apoptotic process"/>
    <property type="evidence" value="ECO:0007669"/>
    <property type="project" value="TreeGrafter"/>
</dbReference>
<dbReference type="AlphaFoldDB" id="A0A7L1Q596"/>
<feature type="domain" description="Protein kinase" evidence="8">
    <location>
        <begin position="6"/>
        <end position="245"/>
    </location>
</feature>
<evidence type="ECO:0000256" key="3">
    <source>
        <dbReference type="ARBA" id="ARBA00022741"/>
    </source>
</evidence>
<dbReference type="Gene3D" id="1.10.510.10">
    <property type="entry name" value="Transferase(Phosphotransferase) domain 1"/>
    <property type="match status" value="1"/>
</dbReference>
<evidence type="ECO:0000256" key="7">
    <source>
        <dbReference type="SAM" id="MobiDB-lite"/>
    </source>
</evidence>
<dbReference type="GO" id="GO:0005524">
    <property type="term" value="F:ATP binding"/>
    <property type="evidence" value="ECO:0007669"/>
    <property type="project" value="UniProtKB-UniRule"/>
</dbReference>
<feature type="compositionally biased region" description="Basic residues" evidence="7">
    <location>
        <begin position="321"/>
        <end position="330"/>
    </location>
</feature>
<dbReference type="GO" id="GO:0005737">
    <property type="term" value="C:cytoplasm"/>
    <property type="evidence" value="ECO:0007669"/>
    <property type="project" value="TreeGrafter"/>
</dbReference>
<dbReference type="Proteomes" id="UP000534407">
    <property type="component" value="Unassembled WGS sequence"/>
</dbReference>
<dbReference type="SUPFAM" id="SSF56112">
    <property type="entry name" value="Protein kinase-like (PK-like)"/>
    <property type="match status" value="1"/>
</dbReference>
<evidence type="ECO:0000313" key="10">
    <source>
        <dbReference type="Proteomes" id="UP000534407"/>
    </source>
</evidence>
<protein>
    <submittedName>
        <fullName evidence="9">DAPK2 kinase</fullName>
    </submittedName>
</protein>
<dbReference type="GO" id="GO:0005634">
    <property type="term" value="C:nucleus"/>
    <property type="evidence" value="ECO:0007669"/>
    <property type="project" value="TreeGrafter"/>
</dbReference>
<dbReference type="GO" id="GO:0035556">
    <property type="term" value="P:intracellular signal transduction"/>
    <property type="evidence" value="ECO:0007669"/>
    <property type="project" value="TreeGrafter"/>
</dbReference>
<feature type="non-terminal residue" evidence="9">
    <location>
        <position position="330"/>
    </location>
</feature>
<reference evidence="9 10" key="1">
    <citation type="submission" date="2019-09" db="EMBL/GenBank/DDBJ databases">
        <title>Bird 10,000 Genomes (B10K) Project - Family phase.</title>
        <authorList>
            <person name="Zhang G."/>
        </authorList>
    </citation>
    <scope>NUCLEOTIDE SEQUENCE [LARGE SCALE GENOMIC DNA]</scope>
    <source>
        <strain evidence="9">B10K-DU-002-24</strain>
        <tissue evidence="9">Muscle</tissue>
    </source>
</reference>
<keyword evidence="2" id="KW-0808">Transferase</keyword>
<keyword evidence="4 9" id="KW-0418">Kinase</keyword>
<evidence type="ECO:0000256" key="4">
    <source>
        <dbReference type="ARBA" id="ARBA00022777"/>
    </source>
</evidence>
<feature type="region of interest" description="Disordered" evidence="7">
    <location>
        <begin position="302"/>
        <end position="330"/>
    </location>
</feature>
<dbReference type="PROSITE" id="PS50011">
    <property type="entry name" value="PROTEIN_KINASE_DOM"/>
    <property type="match status" value="1"/>
</dbReference>
<dbReference type="Gene3D" id="3.30.200.20">
    <property type="entry name" value="Phosphorylase Kinase, domain 1"/>
    <property type="match status" value="1"/>
</dbReference>
<evidence type="ECO:0000256" key="6">
    <source>
        <dbReference type="PROSITE-ProRule" id="PRU10141"/>
    </source>
</evidence>
<dbReference type="PANTHER" id="PTHR24342:SF19">
    <property type="entry name" value="PROTEIN KINASE DOMAIN-CONTAINING PROTEIN"/>
    <property type="match status" value="1"/>
</dbReference>